<dbReference type="Proteomes" id="UP001380953">
    <property type="component" value="Unassembled WGS sequence"/>
</dbReference>
<sequence>MRLRTEPITQRSSVLPLIKTLYEEAFPANERAPMSILLRKARKPFVDFVGYYEKDTLIGFTYASLSRDRDLAFVMYLAIQPSLRSKGYGSRILEQLRQTYAGSRIVLNIEAAEKDSPNAAERLRRRDFYVRNGYAGSGFLMKEFGVWYEALVAGGPVGREEYLRLYSRFMGFPLSLLARPKIVPMPDAPRSPDGSGT</sequence>
<accession>A0ACC6P7G1</accession>
<reference evidence="1" key="1">
    <citation type="submission" date="2024-03" db="EMBL/GenBank/DDBJ databases">
        <title>Whole genome sequecning of epiphytes from Marcgravia umbellata leaves.</title>
        <authorList>
            <person name="Kumar G."/>
            <person name="Savka M.A."/>
        </authorList>
    </citation>
    <scope>NUCLEOTIDE SEQUENCE</scope>
    <source>
        <strain evidence="1">RIT_BL5</strain>
    </source>
</reference>
<protein>
    <submittedName>
        <fullName evidence="1">GNAT family N-acetyltransferase</fullName>
    </submittedName>
</protein>
<comment type="caution">
    <text evidence="1">The sequence shown here is derived from an EMBL/GenBank/DDBJ whole genome shotgun (WGS) entry which is preliminary data.</text>
</comment>
<organism evidence="1 2">
    <name type="scientific">Saccharibacillus sacchari</name>
    <dbReference type="NCBI Taxonomy" id="456493"/>
    <lineage>
        <taxon>Bacteria</taxon>
        <taxon>Bacillati</taxon>
        <taxon>Bacillota</taxon>
        <taxon>Bacilli</taxon>
        <taxon>Bacillales</taxon>
        <taxon>Paenibacillaceae</taxon>
        <taxon>Saccharibacillus</taxon>
    </lineage>
</organism>
<keyword evidence="2" id="KW-1185">Reference proteome</keyword>
<name>A0ACC6P7G1_9BACL</name>
<dbReference type="EMBL" id="JBBKAR010000004">
    <property type="protein sequence ID" value="MEJ8302792.1"/>
    <property type="molecule type" value="Genomic_DNA"/>
</dbReference>
<proteinExistence type="predicted"/>
<gene>
    <name evidence="1" type="ORF">WKI47_02565</name>
</gene>
<evidence type="ECO:0000313" key="1">
    <source>
        <dbReference type="EMBL" id="MEJ8302792.1"/>
    </source>
</evidence>
<evidence type="ECO:0000313" key="2">
    <source>
        <dbReference type="Proteomes" id="UP001380953"/>
    </source>
</evidence>